<gene>
    <name evidence="3" type="ORF">NQ315_007584</name>
</gene>
<comment type="caution">
    <text evidence="3">The sequence shown here is derived from an EMBL/GenBank/DDBJ whole genome shotgun (WGS) entry which is preliminary data.</text>
</comment>
<dbReference type="AlphaFoldDB" id="A0AAV8W7R3"/>
<evidence type="ECO:0000256" key="1">
    <source>
        <dbReference type="SAM" id="MobiDB-lite"/>
    </source>
</evidence>
<protein>
    <recommendedName>
        <fullName evidence="2">CCD97-like C-terminal domain-containing protein</fullName>
    </recommendedName>
</protein>
<organism evidence="3 4">
    <name type="scientific">Exocentrus adspersus</name>
    <dbReference type="NCBI Taxonomy" id="1586481"/>
    <lineage>
        <taxon>Eukaryota</taxon>
        <taxon>Metazoa</taxon>
        <taxon>Ecdysozoa</taxon>
        <taxon>Arthropoda</taxon>
        <taxon>Hexapoda</taxon>
        <taxon>Insecta</taxon>
        <taxon>Pterygota</taxon>
        <taxon>Neoptera</taxon>
        <taxon>Endopterygota</taxon>
        <taxon>Coleoptera</taxon>
        <taxon>Polyphaga</taxon>
        <taxon>Cucujiformia</taxon>
        <taxon>Chrysomeloidea</taxon>
        <taxon>Cerambycidae</taxon>
        <taxon>Lamiinae</taxon>
        <taxon>Acanthocinini</taxon>
        <taxon>Exocentrus</taxon>
    </lineage>
</organism>
<accession>A0AAV8W7R3</accession>
<keyword evidence="4" id="KW-1185">Reference proteome</keyword>
<feature type="region of interest" description="Disordered" evidence="1">
    <location>
        <begin position="303"/>
        <end position="340"/>
    </location>
</feature>
<evidence type="ECO:0000313" key="3">
    <source>
        <dbReference type="EMBL" id="KAJ8922554.1"/>
    </source>
</evidence>
<reference evidence="3 4" key="1">
    <citation type="journal article" date="2023" name="Insect Mol. Biol.">
        <title>Genome sequencing provides insights into the evolution of gene families encoding plant cell wall-degrading enzymes in longhorned beetles.</title>
        <authorList>
            <person name="Shin N.R."/>
            <person name="Okamura Y."/>
            <person name="Kirsch R."/>
            <person name="Pauchet Y."/>
        </authorList>
    </citation>
    <scope>NUCLEOTIDE SEQUENCE [LARGE SCALE GENOMIC DNA]</scope>
    <source>
        <strain evidence="3">EAD_L_NR</strain>
    </source>
</reference>
<dbReference type="InterPro" id="IPR040233">
    <property type="entry name" value="CCD97-like_C"/>
</dbReference>
<dbReference type="Proteomes" id="UP001159042">
    <property type="component" value="Unassembled WGS sequence"/>
</dbReference>
<dbReference type="EMBL" id="JANEYG010000006">
    <property type="protein sequence ID" value="KAJ8922554.1"/>
    <property type="molecule type" value="Genomic_DNA"/>
</dbReference>
<dbReference type="Pfam" id="PF09747">
    <property type="entry name" value="CCD97-like_C"/>
    <property type="match status" value="1"/>
</dbReference>
<name>A0AAV8W7R3_9CUCU</name>
<evidence type="ECO:0000313" key="4">
    <source>
        <dbReference type="Proteomes" id="UP001159042"/>
    </source>
</evidence>
<sequence>MDKEVVKCTKYELEFTMTMDVEFNSAPSEAMEGPDATTNNEIDGLITFLTQNESICFKSQQKWDPDLTTKEKSDIALDIFEKSKLSFLLRFGKYLKREHLAYFEQFTDHCEPDYEEIDLVLKDLYRSVSGSAHQVDVKNRRYAALLQMVSEDSYFSEIEMMKRNPLLYEQLVGQYLTNDEKKERDKYKMDEQATFVKILMEGIERDDAEIVRKHEEEKEDDQMEEEDTSDDDGGDTRSSSPAPSTSRWGEFEEDKRHRPKKKNKPPEITAQERLLLKEEFITTMYQSFLEGKDEDFNYETVDNDTSYDNFNEMDHDEEDKYFSTEDPDGVDANGKEESSEDELDIYMNALNQHPAVTQLSKELKNL</sequence>
<dbReference type="PANTHER" id="PTHR31840">
    <property type="entry name" value="COILED-COIL DOMAIN-CONTAINING PROTEIN 97"/>
    <property type="match status" value="1"/>
</dbReference>
<evidence type="ECO:0000259" key="2">
    <source>
        <dbReference type="Pfam" id="PF09747"/>
    </source>
</evidence>
<dbReference type="PANTHER" id="PTHR31840:SF1">
    <property type="entry name" value="COILED-COIL DOMAIN-CONTAINING PROTEIN 97"/>
    <property type="match status" value="1"/>
</dbReference>
<dbReference type="InterPro" id="IPR018613">
    <property type="entry name" value="Ccdc97-like"/>
</dbReference>
<feature type="compositionally biased region" description="Acidic residues" evidence="1">
    <location>
        <begin position="217"/>
        <end position="233"/>
    </location>
</feature>
<proteinExistence type="predicted"/>
<feature type="compositionally biased region" description="Low complexity" evidence="1">
    <location>
        <begin position="236"/>
        <end position="247"/>
    </location>
</feature>
<feature type="region of interest" description="Disordered" evidence="1">
    <location>
        <begin position="214"/>
        <end position="271"/>
    </location>
</feature>
<feature type="domain" description="CCD97-like C-terminal" evidence="2">
    <location>
        <begin position="139"/>
        <end position="325"/>
    </location>
</feature>